<dbReference type="SUPFAM" id="SSF141086">
    <property type="entry name" value="Agglutinin HPA-like"/>
    <property type="match status" value="1"/>
</dbReference>
<name>A0AAN7Z0Q0_9MYCE</name>
<protein>
    <recommendedName>
        <fullName evidence="2">H-type lectin domain-containing protein</fullName>
    </recommendedName>
</protein>
<reference evidence="3 4" key="1">
    <citation type="submission" date="2023-11" db="EMBL/GenBank/DDBJ databases">
        <title>Dfirmibasis_genome.</title>
        <authorList>
            <person name="Edelbroek B."/>
            <person name="Kjellin J."/>
            <person name="Jerlstrom-Hultqvist J."/>
            <person name="Soderbom F."/>
        </authorList>
    </citation>
    <scope>NUCLEOTIDE SEQUENCE [LARGE SCALE GENOMIC DNA]</scope>
    <source>
        <strain evidence="3 4">TNS-C-14</strain>
    </source>
</reference>
<evidence type="ECO:0000256" key="1">
    <source>
        <dbReference type="SAM" id="MobiDB-lite"/>
    </source>
</evidence>
<dbReference type="InterPro" id="IPR052487">
    <property type="entry name" value="Galactose-binding_lectin"/>
</dbReference>
<dbReference type="GO" id="GO:0045335">
    <property type="term" value="C:phagocytic vesicle"/>
    <property type="evidence" value="ECO:0007669"/>
    <property type="project" value="TreeGrafter"/>
</dbReference>
<dbReference type="Pfam" id="PF09458">
    <property type="entry name" value="H_lectin"/>
    <property type="match status" value="1"/>
</dbReference>
<keyword evidence="4" id="KW-1185">Reference proteome</keyword>
<dbReference type="GO" id="GO:0070492">
    <property type="term" value="F:oligosaccharide binding"/>
    <property type="evidence" value="ECO:0007669"/>
    <property type="project" value="TreeGrafter"/>
</dbReference>
<evidence type="ECO:0000313" key="3">
    <source>
        <dbReference type="EMBL" id="KAK5583492.1"/>
    </source>
</evidence>
<feature type="region of interest" description="Disordered" evidence="1">
    <location>
        <begin position="287"/>
        <end position="313"/>
    </location>
</feature>
<dbReference type="PANTHER" id="PTHR46938">
    <property type="entry name" value="DISCOIDIN-1 SUBUNIT A-RELATED-RELATED"/>
    <property type="match status" value="1"/>
</dbReference>
<dbReference type="Gene3D" id="2.60.40.2080">
    <property type="match status" value="1"/>
</dbReference>
<dbReference type="GO" id="GO:0098609">
    <property type="term" value="P:cell-cell adhesion"/>
    <property type="evidence" value="ECO:0007669"/>
    <property type="project" value="TreeGrafter"/>
</dbReference>
<sequence>MKTFKNINTEVNIGRVSCDVKGLLDSSNIRKTITREFFKIPFSNVPNVSVGLCSFQNTCNPGGHIYFDIQAINITTTYFDIDFSIWGDFKSNYVIVNYTAINHEPISIIELPPLLPLPPAPIVPPLPTILNPPYSSLSFVLSPPPPPLQLSQSPILPFPLKINKTNEIKKQEKLPPFPFSPNLTKPILDLNNKIIIESLLSISISPPSSLSPPLLPPPPPTLPLTLISKNIKSTQMIISHKRFIGEEVLIKNIKYSTFIRDNNGKIDLSISNRKLGMVIWKIESFNNNNNNNNNNNKNNKNNKNNNNNNSKSHNADTIMILNKDSNKYLMSNQIDVGSSSLIGSNDFENHCDNSLEWKLQEIRPNVFTIKNKYTNNYIIGNEICELSSINNKNNKNDNLIDDMEFEIFLPEK</sequence>
<dbReference type="GO" id="GO:0030247">
    <property type="term" value="F:polysaccharide binding"/>
    <property type="evidence" value="ECO:0007669"/>
    <property type="project" value="TreeGrafter"/>
</dbReference>
<gene>
    <name evidence="3" type="ORF">RB653_005088</name>
</gene>
<dbReference type="Proteomes" id="UP001344447">
    <property type="component" value="Unassembled WGS sequence"/>
</dbReference>
<accession>A0AAN7Z0Q0</accession>
<organism evidence="3 4">
    <name type="scientific">Dictyostelium firmibasis</name>
    <dbReference type="NCBI Taxonomy" id="79012"/>
    <lineage>
        <taxon>Eukaryota</taxon>
        <taxon>Amoebozoa</taxon>
        <taxon>Evosea</taxon>
        <taxon>Eumycetozoa</taxon>
        <taxon>Dictyostelia</taxon>
        <taxon>Dictyosteliales</taxon>
        <taxon>Dictyosteliaceae</taxon>
        <taxon>Dictyostelium</taxon>
    </lineage>
</organism>
<dbReference type="InterPro" id="IPR037221">
    <property type="entry name" value="H-type_lectin_dom_sf"/>
</dbReference>
<evidence type="ECO:0000313" key="4">
    <source>
        <dbReference type="Proteomes" id="UP001344447"/>
    </source>
</evidence>
<dbReference type="InterPro" id="IPR019019">
    <property type="entry name" value="H-type_lectin_domain"/>
</dbReference>
<dbReference type="AlphaFoldDB" id="A0AAN7Z0Q0"/>
<feature type="compositionally biased region" description="Low complexity" evidence="1">
    <location>
        <begin position="287"/>
        <end position="309"/>
    </location>
</feature>
<dbReference type="EMBL" id="JAVFKY010000001">
    <property type="protein sequence ID" value="KAK5583492.1"/>
    <property type="molecule type" value="Genomic_DNA"/>
</dbReference>
<evidence type="ECO:0000259" key="2">
    <source>
        <dbReference type="Pfam" id="PF09458"/>
    </source>
</evidence>
<dbReference type="GO" id="GO:0046871">
    <property type="term" value="F:N-acetylgalactosamine binding"/>
    <property type="evidence" value="ECO:0007669"/>
    <property type="project" value="TreeGrafter"/>
</dbReference>
<dbReference type="GO" id="GO:0098636">
    <property type="term" value="C:protein complex involved in cell adhesion"/>
    <property type="evidence" value="ECO:0007669"/>
    <property type="project" value="TreeGrafter"/>
</dbReference>
<comment type="caution">
    <text evidence="3">The sequence shown here is derived from an EMBL/GenBank/DDBJ whole genome shotgun (WGS) entry which is preliminary data.</text>
</comment>
<dbReference type="GO" id="GO:0009986">
    <property type="term" value="C:cell surface"/>
    <property type="evidence" value="ECO:0007669"/>
    <property type="project" value="TreeGrafter"/>
</dbReference>
<proteinExistence type="predicted"/>
<feature type="domain" description="H-type lectin" evidence="2">
    <location>
        <begin position="38"/>
        <end position="101"/>
    </location>
</feature>